<feature type="compositionally biased region" description="Basic and acidic residues" evidence="8">
    <location>
        <begin position="480"/>
        <end position="496"/>
    </location>
</feature>
<dbReference type="GO" id="GO:0005813">
    <property type="term" value="C:centrosome"/>
    <property type="evidence" value="ECO:0007669"/>
    <property type="project" value="TreeGrafter"/>
</dbReference>
<evidence type="ECO:0000256" key="1">
    <source>
        <dbReference type="ARBA" id="ARBA00004245"/>
    </source>
</evidence>
<feature type="region of interest" description="Disordered" evidence="8">
    <location>
        <begin position="2071"/>
        <end position="2094"/>
    </location>
</feature>
<feature type="region of interest" description="Disordered" evidence="8">
    <location>
        <begin position="1377"/>
        <end position="1408"/>
    </location>
</feature>
<dbReference type="Proteomes" id="UP000838412">
    <property type="component" value="Chromosome 8"/>
</dbReference>
<dbReference type="GO" id="GO:1903358">
    <property type="term" value="P:regulation of Golgi organization"/>
    <property type="evidence" value="ECO:0007669"/>
    <property type="project" value="TreeGrafter"/>
</dbReference>
<feature type="compositionally biased region" description="Polar residues" evidence="8">
    <location>
        <begin position="1890"/>
        <end position="1903"/>
    </location>
</feature>
<feature type="compositionally biased region" description="Low complexity" evidence="8">
    <location>
        <begin position="1979"/>
        <end position="1988"/>
    </location>
</feature>
<keyword evidence="6" id="KW-0206">Cytoskeleton</keyword>
<keyword evidence="12" id="KW-1185">Reference proteome</keyword>
<protein>
    <submittedName>
        <fullName evidence="11">PDE4DIP protein</fullName>
    </submittedName>
</protein>
<feature type="coiled-coil region" evidence="7">
    <location>
        <begin position="2171"/>
        <end position="2355"/>
    </location>
</feature>
<feature type="compositionally biased region" description="Polar residues" evidence="8">
    <location>
        <begin position="2131"/>
        <end position="2149"/>
    </location>
</feature>
<evidence type="ECO:0000313" key="12">
    <source>
        <dbReference type="Proteomes" id="UP000838412"/>
    </source>
</evidence>
<evidence type="ECO:0000259" key="9">
    <source>
        <dbReference type="Pfam" id="PF07989"/>
    </source>
</evidence>
<dbReference type="PANTHER" id="PTHR46501">
    <property type="entry name" value="MYOMEGALIN"/>
    <property type="match status" value="1"/>
</dbReference>
<feature type="coiled-coil region" evidence="7">
    <location>
        <begin position="2379"/>
        <end position="2406"/>
    </location>
</feature>
<feature type="compositionally biased region" description="Basic and acidic residues" evidence="8">
    <location>
        <begin position="1955"/>
        <end position="1970"/>
    </location>
</feature>
<reference evidence="11" key="1">
    <citation type="submission" date="2022-01" db="EMBL/GenBank/DDBJ databases">
        <authorList>
            <person name="Braso-Vives M."/>
        </authorList>
    </citation>
    <scope>NUCLEOTIDE SEQUENCE</scope>
</reference>
<accession>A0A8K0AGM0</accession>
<evidence type="ECO:0000256" key="7">
    <source>
        <dbReference type="SAM" id="Coils"/>
    </source>
</evidence>
<feature type="compositionally biased region" description="Polar residues" evidence="8">
    <location>
        <begin position="980"/>
        <end position="998"/>
    </location>
</feature>
<keyword evidence="3" id="KW-0963">Cytoplasm</keyword>
<feature type="compositionally biased region" description="Polar residues" evidence="8">
    <location>
        <begin position="2077"/>
        <end position="2086"/>
    </location>
</feature>
<feature type="coiled-coil region" evidence="7">
    <location>
        <begin position="922"/>
        <end position="963"/>
    </location>
</feature>
<sequence>MMDSVVGEDPTLPLDFNHSTNLTSLPDTTMDGSQQQSLRNVSSGRMSPVRIRTMKDYEEQIAELKKENFSLKLRIYFMEERMQHGEEEDIEKTNIELKVEVESLKKELHDKQELLVKASQAVETLAAQNDAAVQQVRQDHGRELQQLHDQYESRLTSAQEENSLQKRVDEETEGKIRDLEAANQELQNKLRDLEKVKQDKKNLQDSSKEALQDKNRVIDQLNHALRTKDQLIQQLNQEKSDLVGEKVKPLEAQVQSLTQELKDKEGNMQDDISRYQQQVEVSKKNNQEIQALLEDQQRKLDEYEIAAGQMTGDHDKKEKEIKELEKLVLEAEDENEELKRKLQDKDSDVKLQEQNALKRDKAIQGLTEAIHNKSKEIDELCEQIEELQQSLAQARETAHKAQLQQFQGVEEQQQALGDKEAEITGLQGKVHEKDAENQRLKKSLRKKEQEIDQLQQAAQEADDQADEALRDKDRQLRDLQKQLKDSRSKADSEKENITQQHKTQLEETQRQLQSKEQIIQRLSASIQEKDRVIQEYMQMAQEQENSRDPYSENKDSIIQRLRERLKERDKAVEDAIEEKFRTLEAKENDLRHLRVNLRERERELERANSLLTGNEETINNLDGIIKEKDVELRQLLNQLKSQQRTNAATAEEHARALMEKEALIEQLQQALSSRDKDIKKLSQSLQSSPHSKPRVDAMIQELKDKLDERDRMLQEVMEERRRASSDGQAHTQRLLGTIKDKDNMLKEANERYNQVVSEKNGEIQKLQQRLNNREAELQSLTSARDWTEQEQNKLLEKMRSALSDKDRTIETLVENAREKDKLLSQLQMSGPSQLRGEHLADTVRQLKDDIRKKDELIDRLQSSSTSGYVSTEDDPYVQSLRKELASKARLLSETTAALQSLRDQKPAQGDLQQQMAQQTQALSNALKAEKQAKLELAKVRRKAQEQEEDLGTKQENIDALIEAVRAKDNIIKDLERSQLSSRQTLRGDQSPKAKQQLQKGLRDQLEETKKLNELLDSERRIYQDLIKSYRDELGATRDSQSRALDIELAAVQTLRRQLEDYVRRNSELRAELERNINQAAQQVLEARDSLRDRPRVQTWNAALQTSIDDLRPQFEKNIQTSPITRSTDIEISLPSPLDALSVSEFSTAELKSEVARLRGQLSRMQAINDDLQSRLNGAISEQVRSIPVGENIAEQQTLPKLAKEVERLEAELDNAQKKNQALQEELESGRRSMTPMAEKGLLAEVQQQLEDAIMQLEKSEDDKQALEKQIKLSSPSPYQAQIKQLENKVMELIEENEQLMKESPGSRSDEEVDAMSEKDLRTEVKGLKDRLKASENLVDLLKKQLEMNSDSENDIPGFNPELIVQLAEEIERLKGQLEQARGNRGDVRDKEEESSDTSSQLPRKSKLPVLQKRVTHNANASLRQQIEQLKMSEKELKLLNRRLQDKLTATEGTVRAQAQKLKTYRKMLEDAGLVKKLPRKAQSDSNIPMSLQRFQSRYASQEGLDDSLLSPGISPAASPMTRSPATSLLSLETLQEYGNTDNVDELKQQVSQLKQRLEKSRRMIRGMQSRLRGRSDGQLTPNRSFARSMEALTEPTTNGDAFDKLRQQVEDLKQQLKDSNDLNKTLADQLSVSPQKDTLVQTQAKELSQLRKQLRDSREMCHLLRARLEELTRTLEHLLSASEGGDPDLLNLTQQEAEGVMAELERSMHLARTLKDRLDDNASSASDDSSLRSLKDQYQQSLQANQELRLQLQEQLMQLQDRPSPTPLKQEVAELRSALEEQQDQYQHLKQVNQQLQGQVADAQHLRRQLAENQRTAIELKDELERATKDAKEKNNMISRLRSQLRRTRPVGSTFPPSASDQASTGWDTDQSNQGASDDFSGMHRVGSGRSANHGSQTASGSEDNMGEQPRQRTYPPNGGDEYSLEQPGRSKPTSSEDNFMFAPREKVIPPSIHSSKDDVSGCGRLHDNRGYSSDEESTTSTQTFTSVSRHESDHPEDSEQDGMNNERGTYPSRQLPSKFLQASLGHGSTTTVSTETNREMELLQNRLRASDQINRSLRAELDTYKKLRESTETIHSHGSASTTSGFHGDSRGGNLLEEHLAELRALRARLEDSLSSNEQLRQELEDKISSMSNRGGQTNIYVHSNSGVDHQEFPDNASHGSHMSDKLSLLSDKTTQVDRLQAELDQKDQINEKLKADMSRLQTQLTEKDQQNQQIQGDNTRLQTDMSKLQKQLAERDRHAQKTQAEFTQLQADLSSLHGQLQEVSQLQNQLSDREKQNQILQTEMDSLGAELANRDMENDKVSAELTKAKKEISRLRQELSRLQDQLEEHQQVADSLRLELRLYEKLYKKAQTADAGVNGFSSSDGTGGRDAVAGLDLTALLEEMRRLREQVEKLHISNSALRRKVKELLGKEESPTVININHHHGHRSPAQRALFQSGAGDTSPADVHLSGPYTTDSAHSSPANYPRLKNSPLVGQLARYASLPVLDKDDIDVFSMQGVSPLSTADVDIRYRYVVGRIEDYDSLRHQVNDSRLAIRGVQSRVKDRLKALKEALDSTQPGDQKPLEETLSSLHLLHDHLEECHRLLKLFWKARDPGSVPTSTGSGGDGTAVVFLENQNLKDEITNLRKRLTSQEKVMRSALHKLERTNRLKQGMEEALVKQLSKTHHVLRQARGNLEVQAKQAGHEVPPSSSGTEER</sequence>
<evidence type="ECO:0000256" key="5">
    <source>
        <dbReference type="ARBA" id="ARBA00023034"/>
    </source>
</evidence>
<dbReference type="EMBL" id="OV696693">
    <property type="protein sequence ID" value="CAH1272314.1"/>
    <property type="molecule type" value="Genomic_DNA"/>
</dbReference>
<feature type="region of interest" description="Disordered" evidence="8">
    <location>
        <begin position="2677"/>
        <end position="2698"/>
    </location>
</feature>
<feature type="compositionally biased region" description="Polar residues" evidence="8">
    <location>
        <begin position="2002"/>
        <end position="2012"/>
    </location>
</feature>
<evidence type="ECO:0000256" key="4">
    <source>
        <dbReference type="ARBA" id="ARBA00022553"/>
    </source>
</evidence>
<organism evidence="11 12">
    <name type="scientific">Branchiostoma lanceolatum</name>
    <name type="common">Common lancelet</name>
    <name type="synonym">Amphioxus lanceolatum</name>
    <dbReference type="NCBI Taxonomy" id="7740"/>
    <lineage>
        <taxon>Eukaryota</taxon>
        <taxon>Metazoa</taxon>
        <taxon>Chordata</taxon>
        <taxon>Cephalochordata</taxon>
        <taxon>Leptocardii</taxon>
        <taxon>Amphioxiformes</taxon>
        <taxon>Branchiostomatidae</taxon>
        <taxon>Branchiostoma</taxon>
    </lineage>
</organism>
<feature type="region of interest" description="Disordered" evidence="8">
    <location>
        <begin position="2438"/>
        <end position="2471"/>
    </location>
</feature>
<dbReference type="InterPro" id="IPR056273">
    <property type="entry name" value="CDK5RAP2_MYOME_CC"/>
</dbReference>
<feature type="domain" description="Centrosomin N-terminal motif 1" evidence="9">
    <location>
        <begin position="53"/>
        <end position="122"/>
    </location>
</feature>
<comment type="subcellular location">
    <subcellularLocation>
        <location evidence="1">Cytoplasm</location>
        <location evidence="1">Cytoskeleton</location>
    </subcellularLocation>
    <subcellularLocation>
        <location evidence="2">Golgi apparatus</location>
    </subcellularLocation>
</comment>
<evidence type="ECO:0000256" key="2">
    <source>
        <dbReference type="ARBA" id="ARBA00004555"/>
    </source>
</evidence>
<feature type="region of interest" description="Disordered" evidence="8">
    <location>
        <begin position="980"/>
        <end position="1002"/>
    </location>
</feature>
<dbReference type="GO" id="GO:0005794">
    <property type="term" value="C:Golgi apparatus"/>
    <property type="evidence" value="ECO:0007669"/>
    <property type="project" value="UniProtKB-SubCell"/>
</dbReference>
<feature type="region of interest" description="Disordered" evidence="8">
    <location>
        <begin position="1828"/>
        <end position="2012"/>
    </location>
</feature>
<dbReference type="PANTHER" id="PTHR46501:SF10">
    <property type="entry name" value="CENTROSOMIN"/>
    <property type="match status" value="1"/>
</dbReference>
<feature type="compositionally biased region" description="Basic and acidic residues" evidence="8">
    <location>
        <begin position="1377"/>
        <end position="1391"/>
    </location>
</feature>
<dbReference type="Gene3D" id="1.10.287.1490">
    <property type="match status" value="1"/>
</dbReference>
<feature type="coiled-coil region" evidence="7">
    <location>
        <begin position="1051"/>
        <end position="1089"/>
    </location>
</feature>
<dbReference type="Pfam" id="PF23246">
    <property type="entry name" value="CC_CDK5RAP2"/>
    <property type="match status" value="1"/>
</dbReference>
<dbReference type="GO" id="GO:0090063">
    <property type="term" value="P:positive regulation of microtubule nucleation"/>
    <property type="evidence" value="ECO:0007669"/>
    <property type="project" value="TreeGrafter"/>
</dbReference>
<feature type="domain" description="CDK5 regulatory subunit-associated protein 2/Myomegalin coiled coil" evidence="10">
    <location>
        <begin position="976"/>
        <end position="1077"/>
    </location>
</feature>
<feature type="region of interest" description="Disordered" evidence="8">
    <location>
        <begin position="1"/>
        <end position="46"/>
    </location>
</feature>
<name>A0A8K0AGM0_BRALA</name>
<feature type="region of interest" description="Disordered" evidence="8">
    <location>
        <begin position="480"/>
        <end position="504"/>
    </location>
</feature>
<dbReference type="GO" id="GO:0007098">
    <property type="term" value="P:centrosome cycle"/>
    <property type="evidence" value="ECO:0007669"/>
    <property type="project" value="TreeGrafter"/>
</dbReference>
<evidence type="ECO:0000313" key="11">
    <source>
        <dbReference type="EMBL" id="CAH1272314.1"/>
    </source>
</evidence>
<evidence type="ECO:0000256" key="3">
    <source>
        <dbReference type="ARBA" id="ARBA00022490"/>
    </source>
</evidence>
<dbReference type="InterPro" id="IPR052593">
    <property type="entry name" value="MT-associated_AKAP9-binding"/>
</dbReference>
<feature type="region of interest" description="Disordered" evidence="8">
    <location>
        <begin position="2131"/>
        <end position="2165"/>
    </location>
</feature>
<evidence type="ECO:0000256" key="8">
    <source>
        <dbReference type="SAM" id="MobiDB-lite"/>
    </source>
</evidence>
<evidence type="ECO:0000259" key="10">
    <source>
        <dbReference type="Pfam" id="PF23246"/>
    </source>
</evidence>
<dbReference type="InterPro" id="IPR012943">
    <property type="entry name" value="Cnn_1N"/>
</dbReference>
<evidence type="ECO:0000256" key="6">
    <source>
        <dbReference type="ARBA" id="ARBA00023212"/>
    </source>
</evidence>
<feature type="compositionally biased region" description="Polar residues" evidence="8">
    <location>
        <begin position="17"/>
        <end position="45"/>
    </location>
</feature>
<feature type="compositionally biased region" description="Basic and acidic residues" evidence="8">
    <location>
        <begin position="1989"/>
        <end position="1998"/>
    </location>
</feature>
<feature type="region of interest" description="Disordered" evidence="8">
    <location>
        <begin position="1565"/>
        <end position="1584"/>
    </location>
</feature>
<proteinExistence type="predicted"/>
<keyword evidence="4" id="KW-0597">Phosphoprotein</keyword>
<feature type="coiled-coil region" evidence="7">
    <location>
        <begin position="1419"/>
        <end position="1449"/>
    </location>
</feature>
<feature type="compositionally biased region" description="Polar residues" evidence="8">
    <location>
        <begin position="2454"/>
        <end position="2465"/>
    </location>
</feature>
<feature type="compositionally biased region" description="Polar residues" evidence="8">
    <location>
        <begin position="1855"/>
        <end position="1876"/>
    </location>
</feature>
<keyword evidence="7" id="KW-0175">Coiled coil</keyword>
<dbReference type="GO" id="GO:0060090">
    <property type="term" value="F:molecular adaptor activity"/>
    <property type="evidence" value="ECO:0007669"/>
    <property type="project" value="TreeGrafter"/>
</dbReference>
<dbReference type="Pfam" id="PF07989">
    <property type="entry name" value="Cnn_1N"/>
    <property type="match status" value="1"/>
</dbReference>
<gene>
    <name evidence="11" type="primary">PDE4DIP</name>
    <name evidence="11" type="ORF">BLAG_LOCUS23997</name>
</gene>
<keyword evidence="5" id="KW-0333">Golgi apparatus</keyword>
<dbReference type="OrthoDB" id="10255000at2759"/>